<sequence>MPFRFELFIAARYLRAKRRQAVVGLVTLISVGGVAAGVAALVIAMAVSNGMQRDLQDKLLGSTAHVMLMRTKADGIRDWRPLLDRLRGLPHVTAAAPSMYEQVMVSNGPRAGFSLLKAVIPAEERTVSDLLDKLTSGSTKELAPGASTVGSTTGEHPPIVLGSDLAETLGVTTGDTVLITSPQCQMTPIGVMPCSWPFHVAGVFHSGFYQYDSAMAFVRLSDAQKLFSEPDLITMISFKVDDMYHADVIGKEIAQAAGKGFDTNNWMEENKALFHALALERVVTFIIIGLIVVVAALNILIALTMMVMEKTRDIAVLMSFGVESGQVRRIFLLQGLLISLLGTAAGLVLGYIGCWAGAHYHIPLSGDVYSIDTLPFAPAWRDGVLVAAASIGISLLATLYPSSTAAKILPAEALRYE</sequence>
<evidence type="ECO:0000313" key="10">
    <source>
        <dbReference type="EMBL" id="MFC5861624.1"/>
    </source>
</evidence>
<evidence type="ECO:0000313" key="11">
    <source>
        <dbReference type="Proteomes" id="UP001596091"/>
    </source>
</evidence>
<proteinExistence type="inferred from homology"/>
<keyword evidence="6 7" id="KW-0472">Membrane</keyword>
<name>A0ABW1ECA1_9BACT</name>
<feature type="transmembrane region" description="Helical" evidence="7">
    <location>
        <begin position="378"/>
        <end position="400"/>
    </location>
</feature>
<feature type="transmembrane region" description="Helical" evidence="7">
    <location>
        <begin position="329"/>
        <end position="358"/>
    </location>
</feature>
<dbReference type="Pfam" id="PF12704">
    <property type="entry name" value="MacB_PCD"/>
    <property type="match status" value="1"/>
</dbReference>
<protein>
    <submittedName>
        <fullName evidence="10">FtsX-like permease family protein</fullName>
    </submittedName>
</protein>
<dbReference type="PANTHER" id="PTHR30489:SF0">
    <property type="entry name" value="LIPOPROTEIN-RELEASING SYSTEM TRANSMEMBRANE PROTEIN LOLE"/>
    <property type="match status" value="1"/>
</dbReference>
<feature type="transmembrane region" description="Helical" evidence="7">
    <location>
        <begin position="21"/>
        <end position="47"/>
    </location>
</feature>
<feature type="domain" description="ABC3 transporter permease C-terminal" evidence="8">
    <location>
        <begin position="285"/>
        <end position="408"/>
    </location>
</feature>
<organism evidence="10 11">
    <name type="scientific">Acidicapsa dinghuensis</name>
    <dbReference type="NCBI Taxonomy" id="2218256"/>
    <lineage>
        <taxon>Bacteria</taxon>
        <taxon>Pseudomonadati</taxon>
        <taxon>Acidobacteriota</taxon>
        <taxon>Terriglobia</taxon>
        <taxon>Terriglobales</taxon>
        <taxon>Acidobacteriaceae</taxon>
        <taxon>Acidicapsa</taxon>
    </lineage>
</organism>
<keyword evidence="3" id="KW-1003">Cell membrane</keyword>
<dbReference type="InterPro" id="IPR003838">
    <property type="entry name" value="ABC3_permease_C"/>
</dbReference>
<keyword evidence="4 7" id="KW-0812">Transmembrane</keyword>
<comment type="subcellular location">
    <subcellularLocation>
        <location evidence="1">Cell membrane</location>
        <topology evidence="1">Multi-pass membrane protein</topology>
    </subcellularLocation>
</comment>
<evidence type="ECO:0000259" key="9">
    <source>
        <dbReference type="Pfam" id="PF12704"/>
    </source>
</evidence>
<evidence type="ECO:0000256" key="7">
    <source>
        <dbReference type="SAM" id="Phobius"/>
    </source>
</evidence>
<dbReference type="InterPro" id="IPR025857">
    <property type="entry name" value="MacB_PCD"/>
</dbReference>
<dbReference type="InterPro" id="IPR051447">
    <property type="entry name" value="Lipoprotein-release_system"/>
</dbReference>
<evidence type="ECO:0000256" key="2">
    <source>
        <dbReference type="ARBA" id="ARBA00005236"/>
    </source>
</evidence>
<evidence type="ECO:0000256" key="4">
    <source>
        <dbReference type="ARBA" id="ARBA00022692"/>
    </source>
</evidence>
<gene>
    <name evidence="10" type="ORF">ACFPT7_04920</name>
</gene>
<evidence type="ECO:0000256" key="5">
    <source>
        <dbReference type="ARBA" id="ARBA00022989"/>
    </source>
</evidence>
<evidence type="ECO:0000259" key="8">
    <source>
        <dbReference type="Pfam" id="PF02687"/>
    </source>
</evidence>
<dbReference type="Pfam" id="PF02687">
    <property type="entry name" value="FtsX"/>
    <property type="match status" value="1"/>
</dbReference>
<keyword evidence="11" id="KW-1185">Reference proteome</keyword>
<dbReference type="PANTHER" id="PTHR30489">
    <property type="entry name" value="LIPOPROTEIN-RELEASING SYSTEM TRANSMEMBRANE PROTEIN LOLE"/>
    <property type="match status" value="1"/>
</dbReference>
<dbReference type="EMBL" id="JBHSPH010000002">
    <property type="protein sequence ID" value="MFC5861624.1"/>
    <property type="molecule type" value="Genomic_DNA"/>
</dbReference>
<feature type="domain" description="MacB-like periplasmic core" evidence="9">
    <location>
        <begin position="27"/>
        <end position="255"/>
    </location>
</feature>
<evidence type="ECO:0000256" key="6">
    <source>
        <dbReference type="ARBA" id="ARBA00023136"/>
    </source>
</evidence>
<keyword evidence="5 7" id="KW-1133">Transmembrane helix</keyword>
<evidence type="ECO:0000256" key="1">
    <source>
        <dbReference type="ARBA" id="ARBA00004651"/>
    </source>
</evidence>
<comment type="caution">
    <text evidence="10">The sequence shown here is derived from an EMBL/GenBank/DDBJ whole genome shotgun (WGS) entry which is preliminary data.</text>
</comment>
<comment type="similarity">
    <text evidence="2">Belongs to the ABC-4 integral membrane protein family. LolC/E subfamily.</text>
</comment>
<reference evidence="11" key="1">
    <citation type="journal article" date="2019" name="Int. J. Syst. Evol. Microbiol.">
        <title>The Global Catalogue of Microorganisms (GCM) 10K type strain sequencing project: providing services to taxonomists for standard genome sequencing and annotation.</title>
        <authorList>
            <consortium name="The Broad Institute Genomics Platform"/>
            <consortium name="The Broad Institute Genome Sequencing Center for Infectious Disease"/>
            <person name="Wu L."/>
            <person name="Ma J."/>
        </authorList>
    </citation>
    <scope>NUCLEOTIDE SEQUENCE [LARGE SCALE GENOMIC DNA]</scope>
    <source>
        <strain evidence="11">JCM 4087</strain>
    </source>
</reference>
<accession>A0ABW1ECA1</accession>
<dbReference type="Proteomes" id="UP001596091">
    <property type="component" value="Unassembled WGS sequence"/>
</dbReference>
<evidence type="ECO:0000256" key="3">
    <source>
        <dbReference type="ARBA" id="ARBA00022475"/>
    </source>
</evidence>
<feature type="transmembrane region" description="Helical" evidence="7">
    <location>
        <begin position="282"/>
        <end position="308"/>
    </location>
</feature>